<feature type="non-terminal residue" evidence="1">
    <location>
        <position position="1"/>
    </location>
</feature>
<comment type="caution">
    <text evidence="1">The sequence shown here is derived from an EMBL/GenBank/DDBJ whole genome shotgun (WGS) entry which is preliminary data.</text>
</comment>
<dbReference type="RefSeq" id="XP_073555903.1">
    <property type="nucleotide sequence ID" value="XM_073705633.1"/>
</dbReference>
<evidence type="ECO:0000313" key="2">
    <source>
        <dbReference type="Proteomes" id="UP001642720"/>
    </source>
</evidence>
<protein>
    <submittedName>
        <fullName evidence="1">Uncharacterized protein</fullName>
    </submittedName>
</protein>
<organism evidence="1 2">
    <name type="scientific">Trichoderma ghanense</name>
    <dbReference type="NCBI Taxonomy" id="65468"/>
    <lineage>
        <taxon>Eukaryota</taxon>
        <taxon>Fungi</taxon>
        <taxon>Dikarya</taxon>
        <taxon>Ascomycota</taxon>
        <taxon>Pezizomycotina</taxon>
        <taxon>Sordariomycetes</taxon>
        <taxon>Hypocreomycetidae</taxon>
        <taxon>Hypocreales</taxon>
        <taxon>Hypocreaceae</taxon>
        <taxon>Trichoderma</taxon>
    </lineage>
</organism>
<dbReference type="GeneID" id="300580083"/>
<proteinExistence type="predicted"/>
<evidence type="ECO:0000313" key="1">
    <source>
        <dbReference type="EMBL" id="TFA99701.1"/>
    </source>
</evidence>
<reference evidence="1 2" key="1">
    <citation type="submission" date="2018-01" db="EMBL/GenBank/DDBJ databases">
        <title>Genome characterization of the sugarcane-associated fungus Trichoderma ghanense CCMA-1212 and their application in lignocelulose bioconversion.</title>
        <authorList>
            <person name="Steindorff A.S."/>
            <person name="Mendes T.D."/>
            <person name="Vilela E.S.D."/>
            <person name="Rodrigues D.S."/>
            <person name="Formighieri E.F."/>
            <person name="Melo I.S."/>
            <person name="Favaro L.C.L."/>
        </authorList>
    </citation>
    <scope>NUCLEOTIDE SEQUENCE [LARGE SCALE GENOMIC DNA]</scope>
    <source>
        <strain evidence="1 2">CCMA-1212</strain>
    </source>
</reference>
<gene>
    <name evidence="1" type="ORF">CCMA1212_008501</name>
</gene>
<sequence>FSPQAAPFRLRLSPQDHLQRKLRRRLLKELVTPRNEFWPNLVPLAGSRFCSSQLCSPNSRLQRRGEETAVQVIHQAPEP</sequence>
<name>A0ABY2GWQ7_9HYPO</name>
<dbReference type="EMBL" id="PPTA01000013">
    <property type="protein sequence ID" value="TFA99701.1"/>
    <property type="molecule type" value="Genomic_DNA"/>
</dbReference>
<keyword evidence="2" id="KW-1185">Reference proteome</keyword>
<dbReference type="Proteomes" id="UP001642720">
    <property type="component" value="Unassembled WGS sequence"/>
</dbReference>
<accession>A0ABY2GWQ7</accession>